<dbReference type="InterPro" id="IPR008042">
    <property type="entry name" value="Retrotrans_Pao"/>
</dbReference>
<dbReference type="Gene3D" id="2.60.40.3770">
    <property type="match status" value="1"/>
</dbReference>
<dbReference type="Pfam" id="PF07245">
    <property type="entry name" value="Phlebovirus_G2"/>
    <property type="match status" value="1"/>
</dbReference>
<feature type="domain" description="CCHC-type" evidence="10">
    <location>
        <begin position="251"/>
        <end position="267"/>
    </location>
</feature>
<dbReference type="InterPro" id="IPR040676">
    <property type="entry name" value="DUF5641"/>
</dbReference>
<dbReference type="SUPFAM" id="SSF56672">
    <property type="entry name" value="DNA/RNA polymerases"/>
    <property type="match status" value="1"/>
</dbReference>
<feature type="domain" description="Integrase catalytic" evidence="12">
    <location>
        <begin position="1115"/>
        <end position="1270"/>
    </location>
</feature>
<accession>A0A0C2GLS0</accession>
<dbReference type="Pfam" id="PF18701">
    <property type="entry name" value="DUF5641"/>
    <property type="match status" value="1"/>
</dbReference>
<name>A0A0C2GLS0_9BILA</name>
<evidence type="ECO:0000256" key="1">
    <source>
        <dbReference type="ARBA" id="ARBA00022679"/>
    </source>
</evidence>
<keyword evidence="14" id="KW-1185">Reference proteome</keyword>
<evidence type="ECO:0000313" key="14">
    <source>
        <dbReference type="Proteomes" id="UP000054047"/>
    </source>
</evidence>
<dbReference type="Pfam" id="PF05585">
    <property type="entry name" value="DUF1758"/>
    <property type="match status" value="1"/>
</dbReference>
<dbReference type="Pfam" id="PF05380">
    <property type="entry name" value="Peptidase_A17"/>
    <property type="match status" value="1"/>
</dbReference>
<dbReference type="CDD" id="cd06222">
    <property type="entry name" value="RNase_H_like"/>
    <property type="match status" value="1"/>
</dbReference>
<dbReference type="GO" id="GO:0042575">
    <property type="term" value="C:DNA polymerase complex"/>
    <property type="evidence" value="ECO:0007669"/>
    <property type="project" value="UniProtKB-ARBA"/>
</dbReference>
<dbReference type="InterPro" id="IPR043128">
    <property type="entry name" value="Rev_trsase/Diguanyl_cyclase"/>
</dbReference>
<keyword evidence="6" id="KW-0695">RNA-directed DNA polymerase</keyword>
<evidence type="ECO:0000259" key="11">
    <source>
        <dbReference type="PROSITE" id="PS50175"/>
    </source>
</evidence>
<keyword evidence="3" id="KW-0540">Nuclease</keyword>
<evidence type="ECO:0000256" key="7">
    <source>
        <dbReference type="PROSITE-ProRule" id="PRU00047"/>
    </source>
</evidence>
<dbReference type="Gene3D" id="2.60.98.50">
    <property type="match status" value="1"/>
</dbReference>
<dbReference type="InterPro" id="IPR001584">
    <property type="entry name" value="Integrase_cat-core"/>
</dbReference>
<feature type="region of interest" description="Disordered" evidence="9">
    <location>
        <begin position="287"/>
        <end position="324"/>
    </location>
</feature>
<reference evidence="13 14" key="1">
    <citation type="submission" date="2013-12" db="EMBL/GenBank/DDBJ databases">
        <title>Draft genome of the parsitic nematode Ancylostoma duodenale.</title>
        <authorList>
            <person name="Mitreva M."/>
        </authorList>
    </citation>
    <scope>NUCLEOTIDE SEQUENCE [LARGE SCALE GENOMIC DNA]</scope>
    <source>
        <strain evidence="13 14">Zhejiang</strain>
    </source>
</reference>
<keyword evidence="5" id="KW-0378">Hydrolase</keyword>
<feature type="domain" description="Peptidase A2" evidence="11">
    <location>
        <begin position="385"/>
        <end position="399"/>
    </location>
</feature>
<dbReference type="Pfam" id="PF03564">
    <property type="entry name" value="DUF1759"/>
    <property type="match status" value="1"/>
</dbReference>
<dbReference type="InterPro" id="IPR001969">
    <property type="entry name" value="Aspartic_peptidase_AS"/>
</dbReference>
<dbReference type="InterPro" id="IPR021109">
    <property type="entry name" value="Peptidase_aspartic_dom_sf"/>
</dbReference>
<dbReference type="PROSITE" id="PS50158">
    <property type="entry name" value="ZF_CCHC"/>
    <property type="match status" value="1"/>
</dbReference>
<keyword evidence="7" id="KW-0862">Zinc</keyword>
<dbReference type="Proteomes" id="UP000054047">
    <property type="component" value="Unassembled WGS sequence"/>
</dbReference>
<evidence type="ECO:0000313" key="13">
    <source>
        <dbReference type="EMBL" id="KIH59879.1"/>
    </source>
</evidence>
<dbReference type="SUPFAM" id="SSF53098">
    <property type="entry name" value="Ribonuclease H-like"/>
    <property type="match status" value="1"/>
</dbReference>
<dbReference type="GO" id="GO:0008270">
    <property type="term" value="F:zinc ion binding"/>
    <property type="evidence" value="ECO:0007669"/>
    <property type="project" value="UniProtKB-KW"/>
</dbReference>
<dbReference type="GO" id="GO:0004519">
    <property type="term" value="F:endonuclease activity"/>
    <property type="evidence" value="ECO:0007669"/>
    <property type="project" value="UniProtKB-KW"/>
</dbReference>
<evidence type="ECO:0000256" key="4">
    <source>
        <dbReference type="ARBA" id="ARBA00022759"/>
    </source>
</evidence>
<dbReference type="PANTHER" id="PTHR47331">
    <property type="entry name" value="PHD-TYPE DOMAIN-CONTAINING PROTEIN"/>
    <property type="match status" value="1"/>
</dbReference>
<dbReference type="Gene3D" id="3.10.10.10">
    <property type="entry name" value="HIV Type 1 Reverse Transcriptase, subunit A, domain 1"/>
    <property type="match status" value="1"/>
</dbReference>
<dbReference type="Gene3D" id="3.30.70.270">
    <property type="match status" value="1"/>
</dbReference>
<dbReference type="InterPro" id="IPR012337">
    <property type="entry name" value="RNaseH-like_sf"/>
</dbReference>
<dbReference type="InterPro" id="IPR001995">
    <property type="entry name" value="Peptidase_A2_cat"/>
</dbReference>
<dbReference type="GO" id="GO:0003676">
    <property type="term" value="F:nucleic acid binding"/>
    <property type="evidence" value="ECO:0007669"/>
    <property type="project" value="InterPro"/>
</dbReference>
<feature type="coiled-coil region" evidence="8">
    <location>
        <begin position="1961"/>
        <end position="1988"/>
    </location>
</feature>
<feature type="non-terminal residue" evidence="13">
    <location>
        <position position="2113"/>
    </location>
</feature>
<proteinExistence type="predicted"/>
<dbReference type="GO" id="GO:0015074">
    <property type="term" value="P:DNA integration"/>
    <property type="evidence" value="ECO:0007669"/>
    <property type="project" value="InterPro"/>
</dbReference>
<dbReference type="Gene3D" id="2.40.70.10">
    <property type="entry name" value="Acid Proteases"/>
    <property type="match status" value="1"/>
</dbReference>
<gene>
    <name evidence="13" type="ORF">ANCDUO_09878</name>
</gene>
<dbReference type="GO" id="GO:0004190">
    <property type="term" value="F:aspartic-type endopeptidase activity"/>
    <property type="evidence" value="ECO:0007669"/>
    <property type="project" value="InterPro"/>
</dbReference>
<keyword evidence="2" id="KW-0548">Nucleotidyltransferase</keyword>
<organism evidence="13 14">
    <name type="scientific">Ancylostoma duodenale</name>
    <dbReference type="NCBI Taxonomy" id="51022"/>
    <lineage>
        <taxon>Eukaryota</taxon>
        <taxon>Metazoa</taxon>
        <taxon>Ecdysozoa</taxon>
        <taxon>Nematoda</taxon>
        <taxon>Chromadorea</taxon>
        <taxon>Rhabditida</taxon>
        <taxon>Rhabditina</taxon>
        <taxon>Rhabditomorpha</taxon>
        <taxon>Strongyloidea</taxon>
        <taxon>Ancylostomatidae</taxon>
        <taxon>Ancylostomatinae</taxon>
        <taxon>Ancylostoma</taxon>
    </lineage>
</organism>
<dbReference type="InterPro" id="IPR008737">
    <property type="entry name" value="DUF1758"/>
</dbReference>
<evidence type="ECO:0000256" key="6">
    <source>
        <dbReference type="ARBA" id="ARBA00022918"/>
    </source>
</evidence>
<dbReference type="SMART" id="SM00343">
    <property type="entry name" value="ZnF_C2HC"/>
    <property type="match status" value="3"/>
</dbReference>
<evidence type="ECO:0000259" key="10">
    <source>
        <dbReference type="PROSITE" id="PS50158"/>
    </source>
</evidence>
<keyword evidence="7" id="KW-0863">Zinc-finger</keyword>
<dbReference type="GO" id="GO:0006508">
    <property type="term" value="P:proteolysis"/>
    <property type="evidence" value="ECO:0007669"/>
    <property type="project" value="InterPro"/>
</dbReference>
<dbReference type="PROSITE" id="PS50994">
    <property type="entry name" value="INTEGRASE"/>
    <property type="match status" value="1"/>
</dbReference>
<evidence type="ECO:0000256" key="3">
    <source>
        <dbReference type="ARBA" id="ARBA00022722"/>
    </source>
</evidence>
<dbReference type="Gene3D" id="4.10.60.10">
    <property type="entry name" value="Zinc finger, CCHC-type"/>
    <property type="match status" value="1"/>
</dbReference>
<dbReference type="InterPro" id="IPR009878">
    <property type="entry name" value="Phlebovirus_G2_fusion"/>
</dbReference>
<dbReference type="Gene3D" id="3.30.420.10">
    <property type="entry name" value="Ribonuclease H-like superfamily/Ribonuclease H"/>
    <property type="match status" value="2"/>
</dbReference>
<evidence type="ECO:0000259" key="12">
    <source>
        <dbReference type="PROSITE" id="PS50994"/>
    </source>
</evidence>
<dbReference type="PROSITE" id="PS00141">
    <property type="entry name" value="ASP_PROTEASE"/>
    <property type="match status" value="1"/>
</dbReference>
<dbReference type="InterPro" id="IPR043502">
    <property type="entry name" value="DNA/RNA_pol_sf"/>
</dbReference>
<dbReference type="InterPro" id="IPR044730">
    <property type="entry name" value="RNase_H-like_dom_plant"/>
</dbReference>
<keyword evidence="4" id="KW-0255">Endonuclease</keyword>
<dbReference type="EMBL" id="KN731519">
    <property type="protein sequence ID" value="KIH59879.1"/>
    <property type="molecule type" value="Genomic_DNA"/>
</dbReference>
<evidence type="ECO:0000256" key="9">
    <source>
        <dbReference type="SAM" id="MobiDB-lite"/>
    </source>
</evidence>
<evidence type="ECO:0000256" key="2">
    <source>
        <dbReference type="ARBA" id="ARBA00022695"/>
    </source>
</evidence>
<dbReference type="PROSITE" id="PS50175">
    <property type="entry name" value="ASP_PROT_RETROV"/>
    <property type="match status" value="1"/>
</dbReference>
<protein>
    <submittedName>
        <fullName evidence="13">Zinc knuckle</fullName>
    </submittedName>
</protein>
<keyword evidence="1" id="KW-0808">Transferase</keyword>
<evidence type="ECO:0000256" key="5">
    <source>
        <dbReference type="ARBA" id="ARBA00022801"/>
    </source>
</evidence>
<keyword evidence="7" id="KW-0479">Metal-binding</keyword>
<dbReference type="InterPro" id="IPR001878">
    <property type="entry name" value="Znf_CCHC"/>
</dbReference>
<dbReference type="InterPro" id="IPR036397">
    <property type="entry name" value="RNaseH_sf"/>
</dbReference>
<dbReference type="OrthoDB" id="5876684at2759"/>
<dbReference type="PANTHER" id="PTHR47331:SF5">
    <property type="entry name" value="RIBONUCLEASE H"/>
    <property type="match status" value="1"/>
</dbReference>
<dbReference type="CDD" id="cd01644">
    <property type="entry name" value="RT_pepA17"/>
    <property type="match status" value="1"/>
</dbReference>
<keyword evidence="8" id="KW-0175">Coiled coil</keyword>
<sequence length="2113" mass="243601">MSPIVMAKPELSPIPIPNFTGKIWEFENFWALFEANVHSQPLTDLQKFNYLLRALKDEARDLVRRYPVTENNYKHAIELLRTTYGDNSKLVKNLQFRLEKAAAKGNSIEEQRQLWQYVMPIVSQLQEKGIYLDGSFLAHKILSKFSTPIQRRALELRVNSTMNENSWKLSELLSDIDHLISTEEKIRDMLESNPSTTTNNIIAKQKQNEVPNFPTKFLPCLFCNMTNHKSVNCIKVPTTEERTILLKQQKRCLNCVREGHFSKDCPRLGCKQCQGKKHHYSICPQNAKPTGITRQRGPPGQQVKTFNYSPRKEKPKLGENGNVRTNLNQTDMFESLVPTEHQETQEGNTILHMEAENTHVVENNVLLLTGVAKVKKPRSDEYENIKILLDTGADRSFITSKLYDELNLRSKAKIALKMYTFGTAIPKKTVCDVTNLEIWDEQWKRHELRLCKTTCLTAKTKTIHLSEYDLDFIRMKGIQLSKAHIDEDLEPQILLGCDQLWSLLDVLHPQYTLPSGLILVPSKLGYLLSGCGKTFKKDNISLQSENIATTQVNTSTNFEEELDEWDHYWSIDSSGIEEYTGTKNSEKEAINKKVNDYFKKTIEKRNDGYYVRLPYKENHPKIPDNKMLAHRRLISVWRMLQGKPELLQEYNKTFVDQLRRGVLEEVPNNGDTKGEILHYLPHQPVLTPQKETTKLRVVFDASSHYKNSPSLNDILHQGPLILPDIYGMLLRFRETKFAIISDVEKAFLQVRLHEEDRDATRCMWVRNLHLPLQDDNIIIYRFTRVTFGLNVSPFLLGGTIQFHLDNEVMDRSLAYEIKNNLYVDNLILSAETTEETCEKSLKARKVFEDMNMNLREFLSNERTLKGHLPEGSYTNKLTQKVLGITWDSEKDLLQIKCDPLPLRKYTKRSIAQQIASIYDPLGWLVPLLLPAKLFQQKLWLAKYDWDEELADELCKEWEIITTNMTDFSRYFPRRFYNISNQHPLAVFADASTKAIAACAYIFNTEESSFLMGKSKLPSIKTKTTIPKLEMNAITIAARLALSIHNSLKDKINFERIVLFSDSQIVLGWINSPINKANMGVLVCNRLKEIRNIAQELQENNVRICFSYVSTGNNPADIVTRLVHLEVVKTMGTNDFLNAIRRFFSRRGVPETITCDNAPTFLLSSEILSSATTSPSLNAETARLLADNEIQWIHITPYAPWQGGFYERLIQSVKHSLYKCLRGTTRRSCDDIITFITEVEACLNSRPLTYQESALDDISSIRPIDFIQKDMNLTFPFEKVSSDEEDKEYLPSDLQNSLKTRKQAEETLKSSYQLTERFWKIWENQYILNLREQHQKRISQKQYSTDNPEVGSVVLISDPILPRNKWKMARITKTCTSTDGKIREVELVTSTKQKIRRPINLLIPLELNCEYESDVNKKPEATKRSHRDNRLAAALVISINLLTAIHLAKTCQEVNILDYHTTICTTSEGRNVCKTKLSEILKVNTFHQEACMKLVANNSIIANVKIRWHALYLHCDRETMYFTRSAETKIIDSKRCPHMGSCTGEKCGKIQPSTLLPELREGNRYPGRTGCLESCGGPGCDCFYLSSGCLFFRIYAKPKNQEIYEIFRCMRWTEEVKLEVSIENYNSKKQQYIVPAIPNVPQNYVPFTITMTSLTLPPTPVLNDYFVTNENDTIIWNTPFAPTIHCKTRLDALWLTCDFHDQCSCGAAENNVICDCPTHDIASEFEKLSPKLPVKRASVEFRMRNKTQLIAKIPQMVTAEFIIDFKGNVDLTQLQVENNDCKIESSLLQGCYRCAKGAQAKIQCTSKSKTMGEITCDQLAMDRYREELRKTKSELNHLKNAIPHLPTPQELRGQIIEQCMRLPRCLREVDTYGKRLQRVQNSSGNAKERNPEITQLETLSAKLRAELDSIRFTLRVLHATAPLLIATKAISNAAWEALIDEPAYDINDEPLLMKRKDVEKVIDDQIRQLQEKQAILENVRNELTFEENEQARNFQEAVMDALRTIHSSILTLQEDQRKRLELFQEHQRIANNARFAESIQIDEDAYDDEPRYWREQEIAHLERRIDELDDMISVLESAKKCEPRAFVEGVFHEEERRMQCVFCEAIGQHYSDSC</sequence>
<dbReference type="InterPro" id="IPR005312">
    <property type="entry name" value="DUF1759"/>
</dbReference>
<dbReference type="GO" id="GO:0003964">
    <property type="term" value="F:RNA-directed DNA polymerase activity"/>
    <property type="evidence" value="ECO:0007669"/>
    <property type="project" value="UniProtKB-KW"/>
</dbReference>
<evidence type="ECO:0000256" key="8">
    <source>
        <dbReference type="SAM" id="Coils"/>
    </source>
</evidence>